<protein>
    <submittedName>
        <fullName evidence="1">Uncharacterized protein</fullName>
    </submittedName>
</protein>
<dbReference type="EMBL" id="AOGY02000001">
    <property type="protein sequence ID" value="EMY71961.1"/>
    <property type="molecule type" value="Genomic_DNA"/>
</dbReference>
<reference evidence="1 2" key="1">
    <citation type="submission" date="2013-03" db="EMBL/GenBank/DDBJ databases">
        <authorList>
            <person name="Harkins D.M."/>
            <person name="Durkin A.S."/>
            <person name="Brinkac L.M."/>
            <person name="Haft D.H."/>
            <person name="Selengut J.D."/>
            <person name="Sanka R."/>
            <person name="DePew J."/>
            <person name="Purushe J."/>
            <person name="Galloway R.L."/>
            <person name="Vinetz J.M."/>
            <person name="Sutton G.G."/>
            <person name="Nierman W.C."/>
            <person name="Fouts D.E."/>
        </authorList>
    </citation>
    <scope>NUCLEOTIDE SEQUENCE [LARGE SCALE GENOMIC DNA]</scope>
    <source>
        <strain evidence="1 2">Waz Holland</strain>
    </source>
</reference>
<comment type="caution">
    <text evidence="1">The sequence shown here is derived from an EMBL/GenBank/DDBJ whole genome shotgun (WGS) entry which is preliminary data.</text>
</comment>
<dbReference type="AlphaFoldDB" id="N1WJA1"/>
<proteinExistence type="predicted"/>
<sequence length="307" mass="35717">MFLNKKIKQNLLDYWDEFVKNIFVSDYSLGRFPHFLLKDVNIKYISKDEPAIIGKFVKDTVLEIEQVLINNTLVEKDESYQTAPSSLFIYLLKNHTLLYLGEHRGYPQINTFVSFLKRGINREKAKYFKSLSTGKKREEKIKIYENFPDLYINFTPMPMRKKIEEQFKGIKKIKKIKINQFLQNGDFNASSFVGDNKEILKYLKSEKIGFEVESPKDTESAITLIKEISESNEANFTVDGITESGINQTISDEGIKYVQPIEDYDPTAKTIDNAAKIYSKYSEDLDLNEIPRIEQKNSDEMIKKAFD</sequence>
<accession>N1WJA1</accession>
<dbReference type="Proteomes" id="UP000012227">
    <property type="component" value="Unassembled WGS sequence"/>
</dbReference>
<organism evidence="1 2">
    <name type="scientific">Leptospira vanthielii serovar Holland str. Waz Holland = ATCC 700522</name>
    <dbReference type="NCBI Taxonomy" id="1218591"/>
    <lineage>
        <taxon>Bacteria</taxon>
        <taxon>Pseudomonadati</taxon>
        <taxon>Spirochaetota</taxon>
        <taxon>Spirochaetia</taxon>
        <taxon>Leptospirales</taxon>
        <taxon>Leptospiraceae</taxon>
        <taxon>Leptospira</taxon>
    </lineage>
</organism>
<evidence type="ECO:0000313" key="1">
    <source>
        <dbReference type="EMBL" id="EMY71961.1"/>
    </source>
</evidence>
<gene>
    <name evidence="1" type="ORF">LEP1GSC199_0641</name>
</gene>
<evidence type="ECO:0000313" key="2">
    <source>
        <dbReference type="Proteomes" id="UP000012227"/>
    </source>
</evidence>
<name>N1WJA1_9LEPT</name>